<dbReference type="PANTHER" id="PTHR31001:SF56">
    <property type="entry name" value="ZN(2)-C6 FUNGAL-TYPE DOMAIN-CONTAINING PROTEIN"/>
    <property type="match status" value="1"/>
</dbReference>
<dbReference type="GO" id="GO:0003677">
    <property type="term" value="F:DNA binding"/>
    <property type="evidence" value="ECO:0007669"/>
    <property type="project" value="InterPro"/>
</dbReference>
<dbReference type="EMBL" id="ML213512">
    <property type="protein sequence ID" value="TFK50848.1"/>
    <property type="molecule type" value="Genomic_DNA"/>
</dbReference>
<dbReference type="CDD" id="cd00067">
    <property type="entry name" value="GAL4"/>
    <property type="match status" value="1"/>
</dbReference>
<dbReference type="Proteomes" id="UP000305948">
    <property type="component" value="Unassembled WGS sequence"/>
</dbReference>
<proteinExistence type="predicted"/>
<dbReference type="InterPro" id="IPR050613">
    <property type="entry name" value="Sec_Metabolite_Reg"/>
</dbReference>
<dbReference type="InterPro" id="IPR001138">
    <property type="entry name" value="Zn2Cys6_DnaBD"/>
</dbReference>
<dbReference type="CDD" id="cd12148">
    <property type="entry name" value="fungal_TF_MHR"/>
    <property type="match status" value="1"/>
</dbReference>
<dbReference type="Pfam" id="PF00172">
    <property type="entry name" value="Zn_clus"/>
    <property type="match status" value="1"/>
</dbReference>
<dbReference type="OrthoDB" id="3362851at2759"/>
<keyword evidence="9" id="KW-1185">Reference proteome</keyword>
<keyword evidence="4" id="KW-0175">Coiled coil</keyword>
<evidence type="ECO:0000256" key="1">
    <source>
        <dbReference type="ARBA" id="ARBA00004123"/>
    </source>
</evidence>
<dbReference type="Gene3D" id="4.10.240.10">
    <property type="entry name" value="Zn(2)-C6 fungal-type DNA-binding domain"/>
    <property type="match status" value="1"/>
</dbReference>
<comment type="subcellular location">
    <subcellularLocation>
        <location evidence="1">Nucleus</location>
    </subcellularLocation>
</comment>
<evidence type="ECO:0000256" key="2">
    <source>
        <dbReference type="ARBA" id="ARBA00022723"/>
    </source>
</evidence>
<dbReference type="SUPFAM" id="SSF57701">
    <property type="entry name" value="Zn2/Cys6 DNA-binding domain"/>
    <property type="match status" value="1"/>
</dbReference>
<evidence type="ECO:0000256" key="3">
    <source>
        <dbReference type="ARBA" id="ARBA00023242"/>
    </source>
</evidence>
<dbReference type="STRING" id="5364.A0A5C3N410"/>
<dbReference type="SMART" id="SM00066">
    <property type="entry name" value="GAL4"/>
    <property type="match status" value="1"/>
</dbReference>
<dbReference type="InterPro" id="IPR007219">
    <property type="entry name" value="XnlR_reg_dom"/>
</dbReference>
<feature type="region of interest" description="Disordered" evidence="5">
    <location>
        <begin position="170"/>
        <end position="205"/>
    </location>
</feature>
<keyword evidence="2" id="KW-0479">Metal-binding</keyword>
<dbReference type="GO" id="GO:0008270">
    <property type="term" value="F:zinc ion binding"/>
    <property type="evidence" value="ECO:0007669"/>
    <property type="project" value="InterPro"/>
</dbReference>
<keyword evidence="3" id="KW-0539">Nucleus</keyword>
<dbReference type="PANTHER" id="PTHR31001">
    <property type="entry name" value="UNCHARACTERIZED TRANSCRIPTIONAL REGULATORY PROTEIN"/>
    <property type="match status" value="1"/>
</dbReference>
<dbReference type="InterPro" id="IPR036864">
    <property type="entry name" value="Zn2-C6_fun-type_DNA-bd_sf"/>
</dbReference>
<keyword evidence="6" id="KW-0472">Membrane</keyword>
<keyword evidence="6" id="KW-0812">Transmembrane</keyword>
<accession>A0A5C3N410</accession>
<evidence type="ECO:0000256" key="4">
    <source>
        <dbReference type="SAM" id="Coils"/>
    </source>
</evidence>
<feature type="transmembrane region" description="Helical" evidence="6">
    <location>
        <begin position="557"/>
        <end position="575"/>
    </location>
</feature>
<dbReference type="SMART" id="SM00906">
    <property type="entry name" value="Fungal_trans"/>
    <property type="match status" value="1"/>
</dbReference>
<protein>
    <recommendedName>
        <fullName evidence="7">Zn(2)-C6 fungal-type domain-containing protein</fullName>
    </recommendedName>
</protein>
<sequence length="627" mass="70285">MSGATRKDVQRAGYGPARVSCEECRRMKSRCDKQRPCGPCIRRGCADICPNGTLPTRRVFRSIYADKEALQQKIEQLCNRIQSLEDAVRSMYSKVSPDTHPLLSEDLLAIKLTDRLPEGFMGSDASSSSNALPEEPTDGLTEAFGTLTIGEDGRAKFFGRSAGPEILFQGLRGEDTPEGDQSGPSFLEFSPGRSPNIEPTQSSEYDDETLAHLELTLPTEHRASGLCESYLEHSSWFFGPIQRDELINEILNPIYASIASQKKGHLRSYNPQKLTVLFLVLAHGALADLGLPPYNAEAECYYQAGSSMISIRNITDTPTIETVQAFAYMSVYNVLCEKRYGLGNAWPLISVAVKLSQAVNLDSSYWLLDETTTHRRRLLFWELVSQELPMSLSTGRPPSTHWDFANCKVPTPEPDQVVDLVDEYCTWRYTFNRDIWWQAVKLTIAGQTPSYRAILDLDRKLGSITMPNSLRAESEPTELDYYEPTACMRSLFANHIQYYVRMYIHRPFFAKAFLDHSADPIHSPYGVSVMTTYRTALLILKSLTHFLQRAPVLCQRFFFVWLHAFSAAIVVAFIANKSPNPTIARGAFDRLNAAIELFEKGAAQSHRVQISLVGTLFLGVISYSPSS</sequence>
<keyword evidence="6" id="KW-1133">Transmembrane helix</keyword>
<dbReference type="PROSITE" id="PS00463">
    <property type="entry name" value="ZN2_CY6_FUNGAL_1"/>
    <property type="match status" value="1"/>
</dbReference>
<evidence type="ECO:0000313" key="9">
    <source>
        <dbReference type="Proteomes" id="UP000305948"/>
    </source>
</evidence>
<feature type="domain" description="Zn(2)-C6 fungal-type" evidence="7">
    <location>
        <begin position="20"/>
        <end position="49"/>
    </location>
</feature>
<name>A0A5C3N410_9AGAM</name>
<dbReference type="AlphaFoldDB" id="A0A5C3N410"/>
<organism evidence="8 9">
    <name type="scientific">Heliocybe sulcata</name>
    <dbReference type="NCBI Taxonomy" id="5364"/>
    <lineage>
        <taxon>Eukaryota</taxon>
        <taxon>Fungi</taxon>
        <taxon>Dikarya</taxon>
        <taxon>Basidiomycota</taxon>
        <taxon>Agaricomycotina</taxon>
        <taxon>Agaricomycetes</taxon>
        <taxon>Gloeophyllales</taxon>
        <taxon>Gloeophyllaceae</taxon>
        <taxon>Heliocybe</taxon>
    </lineage>
</organism>
<evidence type="ECO:0000259" key="7">
    <source>
        <dbReference type="PROSITE" id="PS50048"/>
    </source>
</evidence>
<gene>
    <name evidence="8" type="ORF">OE88DRAFT_1747439</name>
</gene>
<evidence type="ECO:0000256" key="5">
    <source>
        <dbReference type="SAM" id="MobiDB-lite"/>
    </source>
</evidence>
<dbReference type="Pfam" id="PF04082">
    <property type="entry name" value="Fungal_trans"/>
    <property type="match status" value="1"/>
</dbReference>
<dbReference type="GO" id="GO:0000981">
    <property type="term" value="F:DNA-binding transcription factor activity, RNA polymerase II-specific"/>
    <property type="evidence" value="ECO:0007669"/>
    <property type="project" value="InterPro"/>
</dbReference>
<evidence type="ECO:0000313" key="8">
    <source>
        <dbReference type="EMBL" id="TFK50848.1"/>
    </source>
</evidence>
<reference evidence="8 9" key="1">
    <citation type="journal article" date="2019" name="Nat. Ecol. Evol.">
        <title>Megaphylogeny resolves global patterns of mushroom evolution.</title>
        <authorList>
            <person name="Varga T."/>
            <person name="Krizsan K."/>
            <person name="Foldi C."/>
            <person name="Dima B."/>
            <person name="Sanchez-Garcia M."/>
            <person name="Sanchez-Ramirez S."/>
            <person name="Szollosi G.J."/>
            <person name="Szarkandi J.G."/>
            <person name="Papp V."/>
            <person name="Albert L."/>
            <person name="Andreopoulos W."/>
            <person name="Angelini C."/>
            <person name="Antonin V."/>
            <person name="Barry K.W."/>
            <person name="Bougher N.L."/>
            <person name="Buchanan P."/>
            <person name="Buyck B."/>
            <person name="Bense V."/>
            <person name="Catcheside P."/>
            <person name="Chovatia M."/>
            <person name="Cooper J."/>
            <person name="Damon W."/>
            <person name="Desjardin D."/>
            <person name="Finy P."/>
            <person name="Geml J."/>
            <person name="Haridas S."/>
            <person name="Hughes K."/>
            <person name="Justo A."/>
            <person name="Karasinski D."/>
            <person name="Kautmanova I."/>
            <person name="Kiss B."/>
            <person name="Kocsube S."/>
            <person name="Kotiranta H."/>
            <person name="LaButti K.M."/>
            <person name="Lechner B.E."/>
            <person name="Liimatainen K."/>
            <person name="Lipzen A."/>
            <person name="Lukacs Z."/>
            <person name="Mihaltcheva S."/>
            <person name="Morgado L.N."/>
            <person name="Niskanen T."/>
            <person name="Noordeloos M.E."/>
            <person name="Ohm R.A."/>
            <person name="Ortiz-Santana B."/>
            <person name="Ovrebo C."/>
            <person name="Racz N."/>
            <person name="Riley R."/>
            <person name="Savchenko A."/>
            <person name="Shiryaev A."/>
            <person name="Soop K."/>
            <person name="Spirin V."/>
            <person name="Szebenyi C."/>
            <person name="Tomsovsky M."/>
            <person name="Tulloss R.E."/>
            <person name="Uehling J."/>
            <person name="Grigoriev I.V."/>
            <person name="Vagvolgyi C."/>
            <person name="Papp T."/>
            <person name="Martin F.M."/>
            <person name="Miettinen O."/>
            <person name="Hibbett D.S."/>
            <person name="Nagy L.G."/>
        </authorList>
    </citation>
    <scope>NUCLEOTIDE SEQUENCE [LARGE SCALE GENOMIC DNA]</scope>
    <source>
        <strain evidence="8 9">OMC1185</strain>
    </source>
</reference>
<dbReference type="GO" id="GO:0006351">
    <property type="term" value="P:DNA-templated transcription"/>
    <property type="evidence" value="ECO:0007669"/>
    <property type="project" value="InterPro"/>
</dbReference>
<dbReference type="GO" id="GO:0005634">
    <property type="term" value="C:nucleus"/>
    <property type="evidence" value="ECO:0007669"/>
    <property type="project" value="UniProtKB-SubCell"/>
</dbReference>
<dbReference type="PROSITE" id="PS50048">
    <property type="entry name" value="ZN2_CY6_FUNGAL_2"/>
    <property type="match status" value="1"/>
</dbReference>
<evidence type="ECO:0000256" key="6">
    <source>
        <dbReference type="SAM" id="Phobius"/>
    </source>
</evidence>
<feature type="coiled-coil region" evidence="4">
    <location>
        <begin position="67"/>
        <end position="94"/>
    </location>
</feature>